<dbReference type="EMBL" id="CYXM01000011">
    <property type="protein sequence ID" value="CUN18274.1"/>
    <property type="molecule type" value="Genomic_DNA"/>
</dbReference>
<sequence>MKNCYRNLNIAEREALLQKLSGVENGFENNILEYYSITKRQVETHKIRMEYHIDTYNNFVANVFVVVIKIL</sequence>
<dbReference type="RefSeq" id="WP_055238391.1">
    <property type="nucleotide sequence ID" value="NZ_JBDGCE010000011.1"/>
</dbReference>
<name>A0A173UTX9_9FIRM</name>
<dbReference type="Proteomes" id="UP000095673">
    <property type="component" value="Unassembled WGS sequence"/>
</dbReference>
<organism evidence="1 2">
    <name type="scientific">Agathobacter rectalis</name>
    <dbReference type="NCBI Taxonomy" id="39491"/>
    <lineage>
        <taxon>Bacteria</taxon>
        <taxon>Bacillati</taxon>
        <taxon>Bacillota</taxon>
        <taxon>Clostridia</taxon>
        <taxon>Lachnospirales</taxon>
        <taxon>Lachnospiraceae</taxon>
        <taxon>Agathobacter</taxon>
    </lineage>
</organism>
<dbReference type="AlphaFoldDB" id="A0A173UTX9"/>
<proteinExistence type="predicted"/>
<reference evidence="1 2" key="1">
    <citation type="submission" date="2015-09" db="EMBL/GenBank/DDBJ databases">
        <authorList>
            <consortium name="Pathogen Informatics"/>
        </authorList>
    </citation>
    <scope>NUCLEOTIDE SEQUENCE [LARGE SCALE GENOMIC DNA]</scope>
    <source>
        <strain evidence="1 2">2789STDY5834968</strain>
    </source>
</reference>
<gene>
    <name evidence="1" type="ORF">ERS852580_02394</name>
</gene>
<protein>
    <submittedName>
        <fullName evidence="1">Uncharacterized protein</fullName>
    </submittedName>
</protein>
<evidence type="ECO:0000313" key="1">
    <source>
        <dbReference type="EMBL" id="CUN18274.1"/>
    </source>
</evidence>
<accession>A0A173UTX9</accession>
<evidence type="ECO:0000313" key="2">
    <source>
        <dbReference type="Proteomes" id="UP000095673"/>
    </source>
</evidence>